<protein>
    <submittedName>
        <fullName evidence="2">Ataxin 2-like</fullName>
    </submittedName>
</protein>
<keyword evidence="3" id="KW-1185">Reference proteome</keyword>
<proteinExistence type="predicted"/>
<gene>
    <name evidence="2" type="primary">ATXN2_1</name>
    <name evidence="2" type="ORF">XENORESO_013425</name>
</gene>
<evidence type="ECO:0000313" key="2">
    <source>
        <dbReference type="EMBL" id="MEQ2263822.1"/>
    </source>
</evidence>
<dbReference type="Pfam" id="PF14438">
    <property type="entry name" value="SM-ATX"/>
    <property type="match status" value="1"/>
</dbReference>
<name>A0ABV0W2Q9_9TELE</name>
<accession>A0ABV0W2Q9</accession>
<evidence type="ECO:0000259" key="1">
    <source>
        <dbReference type="PROSITE" id="PS52002"/>
    </source>
</evidence>
<dbReference type="PANTHER" id="PTHR12854">
    <property type="entry name" value="ATAXIN 2-RELATED"/>
    <property type="match status" value="1"/>
</dbReference>
<sequence length="136" mass="15527">MRMVHVLTSVVGAKCELKVKNGAVYEGVFKTYSPECDLVLDAAHRKSPERSIGPRKEDIVESLIFKASDVVVVTFKDVDLNFARKVSSDTGNNELFFSQIFFVYTMMHTFRSDYENIELHVTEYMLSLVCSAFFCF</sequence>
<dbReference type="InterPro" id="IPR025852">
    <property type="entry name" value="SM_dom_ATX"/>
</dbReference>
<dbReference type="SUPFAM" id="SSF50182">
    <property type="entry name" value="Sm-like ribonucleoproteins"/>
    <property type="match status" value="1"/>
</dbReference>
<dbReference type="PANTHER" id="PTHR12854:SF11">
    <property type="entry name" value="ATAXIN-2"/>
    <property type="match status" value="1"/>
</dbReference>
<dbReference type="EMBL" id="JAHRIM010024216">
    <property type="protein sequence ID" value="MEQ2263822.1"/>
    <property type="molecule type" value="Genomic_DNA"/>
</dbReference>
<comment type="caution">
    <text evidence="2">The sequence shown here is derived from an EMBL/GenBank/DDBJ whole genome shotgun (WGS) entry which is preliminary data.</text>
</comment>
<evidence type="ECO:0000313" key="3">
    <source>
        <dbReference type="Proteomes" id="UP001444071"/>
    </source>
</evidence>
<dbReference type="PROSITE" id="PS52002">
    <property type="entry name" value="SM"/>
    <property type="match status" value="1"/>
</dbReference>
<dbReference type="Proteomes" id="UP001444071">
    <property type="component" value="Unassembled WGS sequence"/>
</dbReference>
<dbReference type="InterPro" id="IPR045117">
    <property type="entry name" value="ATXN2-like"/>
</dbReference>
<dbReference type="InterPro" id="IPR047575">
    <property type="entry name" value="Sm"/>
</dbReference>
<dbReference type="InterPro" id="IPR010920">
    <property type="entry name" value="LSM_dom_sf"/>
</dbReference>
<organism evidence="2 3">
    <name type="scientific">Xenotaenia resolanae</name>
    <dbReference type="NCBI Taxonomy" id="208358"/>
    <lineage>
        <taxon>Eukaryota</taxon>
        <taxon>Metazoa</taxon>
        <taxon>Chordata</taxon>
        <taxon>Craniata</taxon>
        <taxon>Vertebrata</taxon>
        <taxon>Euteleostomi</taxon>
        <taxon>Actinopterygii</taxon>
        <taxon>Neopterygii</taxon>
        <taxon>Teleostei</taxon>
        <taxon>Neoteleostei</taxon>
        <taxon>Acanthomorphata</taxon>
        <taxon>Ovalentaria</taxon>
        <taxon>Atherinomorphae</taxon>
        <taxon>Cyprinodontiformes</taxon>
        <taxon>Goodeidae</taxon>
        <taxon>Xenotaenia</taxon>
    </lineage>
</organism>
<reference evidence="2 3" key="1">
    <citation type="submission" date="2021-06" db="EMBL/GenBank/DDBJ databases">
        <authorList>
            <person name="Palmer J.M."/>
        </authorList>
    </citation>
    <scope>NUCLEOTIDE SEQUENCE [LARGE SCALE GENOMIC DNA]</scope>
    <source>
        <strain evidence="2 3">XR_2019</strain>
        <tissue evidence="2">Muscle</tissue>
    </source>
</reference>
<feature type="domain" description="Sm" evidence="1">
    <location>
        <begin position="2"/>
        <end position="79"/>
    </location>
</feature>